<keyword evidence="2" id="KW-0547">Nucleotide-binding</keyword>
<keyword evidence="3" id="KW-0418">Kinase</keyword>
<feature type="domain" description="Protein kinase" evidence="5">
    <location>
        <begin position="1"/>
        <end position="231"/>
    </location>
</feature>
<dbReference type="PROSITE" id="PS50011">
    <property type="entry name" value="PROTEIN_KINASE_DOM"/>
    <property type="match status" value="1"/>
</dbReference>
<dbReference type="InterPro" id="IPR001245">
    <property type="entry name" value="Ser-Thr/Tyr_kinase_cat_dom"/>
</dbReference>
<reference evidence="7" key="2">
    <citation type="submission" date="2015-01" db="EMBL/GenBank/DDBJ databases">
        <title>Evolutionary Origins and Diversification of the Mycorrhizal Mutualists.</title>
        <authorList>
            <consortium name="DOE Joint Genome Institute"/>
            <consortium name="Mycorrhizal Genomics Consortium"/>
            <person name="Kohler A."/>
            <person name="Kuo A."/>
            <person name="Nagy L.G."/>
            <person name="Floudas D."/>
            <person name="Copeland A."/>
            <person name="Barry K.W."/>
            <person name="Cichocki N."/>
            <person name="Veneault-Fourrey C."/>
            <person name="LaButti K."/>
            <person name="Lindquist E.A."/>
            <person name="Lipzen A."/>
            <person name="Lundell T."/>
            <person name="Morin E."/>
            <person name="Murat C."/>
            <person name="Riley R."/>
            <person name="Ohm R."/>
            <person name="Sun H."/>
            <person name="Tunlid A."/>
            <person name="Henrissat B."/>
            <person name="Grigoriev I.V."/>
            <person name="Hibbett D.S."/>
            <person name="Martin F."/>
        </authorList>
    </citation>
    <scope>NUCLEOTIDE SEQUENCE [LARGE SCALE GENOMIC DNA]</scope>
    <source>
        <strain evidence="7">Foug A</strain>
    </source>
</reference>
<dbReference type="Pfam" id="PF07714">
    <property type="entry name" value="PK_Tyr_Ser-Thr"/>
    <property type="match status" value="1"/>
</dbReference>
<dbReference type="InterPro" id="IPR000719">
    <property type="entry name" value="Prot_kinase_dom"/>
</dbReference>
<dbReference type="Gene3D" id="1.10.510.10">
    <property type="entry name" value="Transferase(Phosphotransferase) domain 1"/>
    <property type="match status" value="1"/>
</dbReference>
<evidence type="ECO:0000256" key="1">
    <source>
        <dbReference type="ARBA" id="ARBA00022679"/>
    </source>
</evidence>
<keyword evidence="1" id="KW-0808">Transferase</keyword>
<dbReference type="InterPro" id="IPR011009">
    <property type="entry name" value="Kinase-like_dom_sf"/>
</dbReference>
<dbReference type="InterPro" id="IPR051681">
    <property type="entry name" value="Ser/Thr_Kinases-Pseudokinases"/>
</dbReference>
<dbReference type="PROSITE" id="PS00108">
    <property type="entry name" value="PROTEIN_KINASE_ST"/>
    <property type="match status" value="1"/>
</dbReference>
<evidence type="ECO:0000313" key="6">
    <source>
        <dbReference type="EMBL" id="KIM53137.1"/>
    </source>
</evidence>
<evidence type="ECO:0000259" key="5">
    <source>
        <dbReference type="PROSITE" id="PS50011"/>
    </source>
</evidence>
<dbReference type="GO" id="GO:0004674">
    <property type="term" value="F:protein serine/threonine kinase activity"/>
    <property type="evidence" value="ECO:0007669"/>
    <property type="project" value="TreeGrafter"/>
</dbReference>
<protein>
    <recommendedName>
        <fullName evidence="5">Protein kinase domain-containing protein</fullName>
    </recommendedName>
</protein>
<dbReference type="EMBL" id="KN822189">
    <property type="protein sequence ID" value="KIM53137.1"/>
    <property type="molecule type" value="Genomic_DNA"/>
</dbReference>
<evidence type="ECO:0000256" key="2">
    <source>
        <dbReference type="ARBA" id="ARBA00022741"/>
    </source>
</evidence>
<dbReference type="Proteomes" id="UP000053989">
    <property type="component" value="Unassembled WGS sequence"/>
</dbReference>
<dbReference type="STRING" id="1036808.A0A0C2ZKG9"/>
<dbReference type="SMART" id="SM00220">
    <property type="entry name" value="S_TKc"/>
    <property type="match status" value="1"/>
</dbReference>
<keyword evidence="7" id="KW-1185">Reference proteome</keyword>
<reference evidence="6 7" key="1">
    <citation type="submission" date="2014-04" db="EMBL/GenBank/DDBJ databases">
        <authorList>
            <consortium name="DOE Joint Genome Institute"/>
            <person name="Kuo A."/>
            <person name="Kohler A."/>
            <person name="Nagy L.G."/>
            <person name="Floudas D."/>
            <person name="Copeland A."/>
            <person name="Barry K.W."/>
            <person name="Cichocki N."/>
            <person name="Veneault-Fourrey C."/>
            <person name="LaButti K."/>
            <person name="Lindquist E.A."/>
            <person name="Lipzen A."/>
            <person name="Lundell T."/>
            <person name="Morin E."/>
            <person name="Murat C."/>
            <person name="Sun H."/>
            <person name="Tunlid A."/>
            <person name="Henrissat B."/>
            <person name="Grigoriev I.V."/>
            <person name="Hibbett D.S."/>
            <person name="Martin F."/>
            <person name="Nordberg H.P."/>
            <person name="Cantor M.N."/>
            <person name="Hua S.X."/>
        </authorList>
    </citation>
    <scope>NUCLEOTIDE SEQUENCE [LARGE SCALE GENOMIC DNA]</scope>
    <source>
        <strain evidence="6 7">Foug A</strain>
    </source>
</reference>
<dbReference type="AlphaFoldDB" id="A0A0C2ZKG9"/>
<evidence type="ECO:0000256" key="3">
    <source>
        <dbReference type="ARBA" id="ARBA00022777"/>
    </source>
</evidence>
<keyword evidence="4" id="KW-0067">ATP-binding</keyword>
<proteinExistence type="predicted"/>
<dbReference type="SUPFAM" id="SSF56112">
    <property type="entry name" value="Protein kinase-like (PK-like)"/>
    <property type="match status" value="1"/>
</dbReference>
<dbReference type="GO" id="GO:0005524">
    <property type="term" value="F:ATP binding"/>
    <property type="evidence" value="ECO:0007669"/>
    <property type="project" value="UniProtKB-KW"/>
</dbReference>
<sequence>MYQILPNEVRVWSKLDHGAVIKLLGVTTTFDHTLSIVSPLMSRGNAFDYVQNPVIDPRRLILGIASGLHYLHTYKEGPVIHGDIKGLNVLVSEEGRALLAGFHLFFLTDSSFSMSTPEHAGGSLPWMAPELFEVYREATAAQDVWAFAMTALELFTREDPFFPCRGTTIMMRMMMKGLPDRPSAENTCSRLTDEWWGICSECWHSDPSMRPTMLQVAEKIEQIVCSSRVYH</sequence>
<dbReference type="PANTHER" id="PTHR44329:SF288">
    <property type="entry name" value="MITOGEN-ACTIVATED PROTEIN KINASE KINASE KINASE 20"/>
    <property type="match status" value="1"/>
</dbReference>
<name>A0A0C2ZKG9_9AGAM</name>
<dbReference type="OrthoDB" id="346907at2759"/>
<accession>A0A0C2ZKG9</accession>
<dbReference type="InParanoid" id="A0A0C2ZKG9"/>
<evidence type="ECO:0000256" key="4">
    <source>
        <dbReference type="ARBA" id="ARBA00022840"/>
    </source>
</evidence>
<dbReference type="InterPro" id="IPR008271">
    <property type="entry name" value="Ser/Thr_kinase_AS"/>
</dbReference>
<organism evidence="6 7">
    <name type="scientific">Scleroderma citrinum Foug A</name>
    <dbReference type="NCBI Taxonomy" id="1036808"/>
    <lineage>
        <taxon>Eukaryota</taxon>
        <taxon>Fungi</taxon>
        <taxon>Dikarya</taxon>
        <taxon>Basidiomycota</taxon>
        <taxon>Agaricomycotina</taxon>
        <taxon>Agaricomycetes</taxon>
        <taxon>Agaricomycetidae</taxon>
        <taxon>Boletales</taxon>
        <taxon>Sclerodermatineae</taxon>
        <taxon>Sclerodermataceae</taxon>
        <taxon>Scleroderma</taxon>
    </lineage>
</organism>
<gene>
    <name evidence="6" type="ORF">SCLCIDRAFT_139584</name>
</gene>
<dbReference type="PIRSF" id="PIRSF000654">
    <property type="entry name" value="Integrin-linked_kinase"/>
    <property type="match status" value="1"/>
</dbReference>
<dbReference type="PANTHER" id="PTHR44329">
    <property type="entry name" value="SERINE/THREONINE-PROTEIN KINASE TNNI3K-RELATED"/>
    <property type="match status" value="1"/>
</dbReference>
<evidence type="ECO:0000313" key="7">
    <source>
        <dbReference type="Proteomes" id="UP000053989"/>
    </source>
</evidence>
<dbReference type="HOGENOM" id="CLU_000288_7_18_1"/>